<dbReference type="GO" id="GO:0008168">
    <property type="term" value="F:methyltransferase activity"/>
    <property type="evidence" value="ECO:0007669"/>
    <property type="project" value="UniProtKB-KW"/>
</dbReference>
<dbReference type="CDD" id="cd02440">
    <property type="entry name" value="AdoMet_MTases"/>
    <property type="match status" value="1"/>
</dbReference>
<dbReference type="PANTHER" id="PTHR43861">
    <property type="entry name" value="TRANS-ACONITATE 2-METHYLTRANSFERASE-RELATED"/>
    <property type="match status" value="1"/>
</dbReference>
<name>A0A5N7BA44_9EURO</name>
<reference evidence="1 2" key="1">
    <citation type="submission" date="2019-04" db="EMBL/GenBank/DDBJ databases">
        <title>Friends and foes A comparative genomics studyof 23 Aspergillus species from section Flavi.</title>
        <authorList>
            <consortium name="DOE Joint Genome Institute"/>
            <person name="Kjaerbolling I."/>
            <person name="Vesth T."/>
            <person name="Frisvad J.C."/>
            <person name="Nybo J.L."/>
            <person name="Theobald S."/>
            <person name="Kildgaard S."/>
            <person name="Isbrandt T."/>
            <person name="Kuo A."/>
            <person name="Sato A."/>
            <person name="Lyhne E.K."/>
            <person name="Kogle M.E."/>
            <person name="Wiebenga A."/>
            <person name="Kun R.S."/>
            <person name="Lubbers R.J."/>
            <person name="Makela M.R."/>
            <person name="Barry K."/>
            <person name="Chovatia M."/>
            <person name="Clum A."/>
            <person name="Daum C."/>
            <person name="Haridas S."/>
            <person name="He G."/>
            <person name="LaButti K."/>
            <person name="Lipzen A."/>
            <person name="Mondo S."/>
            <person name="Riley R."/>
            <person name="Salamov A."/>
            <person name="Simmons B.A."/>
            <person name="Magnuson J.K."/>
            <person name="Henrissat B."/>
            <person name="Mortensen U.H."/>
            <person name="Larsen T.O."/>
            <person name="Devries R.P."/>
            <person name="Grigoriev I.V."/>
            <person name="Machida M."/>
            <person name="Baker S.E."/>
            <person name="Andersen M.R."/>
        </authorList>
    </citation>
    <scope>NUCLEOTIDE SEQUENCE [LARGE SCALE GENOMIC DNA]</scope>
    <source>
        <strain evidence="1 2">IBT 29228</strain>
    </source>
</reference>
<organism evidence="1 2">
    <name type="scientific">Aspergillus bertholletiae</name>
    <dbReference type="NCBI Taxonomy" id="1226010"/>
    <lineage>
        <taxon>Eukaryota</taxon>
        <taxon>Fungi</taxon>
        <taxon>Dikarya</taxon>
        <taxon>Ascomycota</taxon>
        <taxon>Pezizomycotina</taxon>
        <taxon>Eurotiomycetes</taxon>
        <taxon>Eurotiomycetidae</taxon>
        <taxon>Eurotiales</taxon>
        <taxon>Aspergillaceae</taxon>
        <taxon>Aspergillus</taxon>
        <taxon>Aspergillus subgen. Circumdati</taxon>
    </lineage>
</organism>
<keyword evidence="1" id="KW-0808">Transferase</keyword>
<gene>
    <name evidence="1" type="ORF">BDV26DRAFT_261216</name>
</gene>
<sequence length="306" mass="35051">MTSTSTTTIFKGTEGSYLLPHHITEADRLQRQHRHFAVASDQAFFGFPLPPSAGRPLRVLDSGCADGVWLHDMAMRYPEHAWELHGVDIASHLFNDSVDIDFRHHDIRQPFPSDWEWDGSFDIIHQRLLVWALKKDEWPPVVRNLQTLLKPGGTIQLVECQWLRPEYWDTHPQQRLLASVQIWATEGNGMDIHLADKLEPLLKELGFQDVKTTRYPLPYGAKVKDPANRDTSAELWVESFRHLARLMGGVFAFCTLHKFTLTGVDEGIPGVAKTPEEYFAFLDRLVVEMKEKGYVPELRMISGRKA</sequence>
<keyword evidence="1" id="KW-0489">Methyltransferase</keyword>
<dbReference type="Gene3D" id="3.40.50.150">
    <property type="entry name" value="Vaccinia Virus protein VP39"/>
    <property type="match status" value="1"/>
</dbReference>
<accession>A0A5N7BA44</accession>
<dbReference type="GO" id="GO:0032259">
    <property type="term" value="P:methylation"/>
    <property type="evidence" value="ECO:0007669"/>
    <property type="project" value="UniProtKB-KW"/>
</dbReference>
<keyword evidence="2" id="KW-1185">Reference proteome</keyword>
<dbReference type="OrthoDB" id="184880at2759"/>
<dbReference type="Pfam" id="PF13489">
    <property type="entry name" value="Methyltransf_23"/>
    <property type="match status" value="1"/>
</dbReference>
<proteinExistence type="predicted"/>
<protein>
    <submittedName>
        <fullName evidence="1">S-adenosyl-L-methionine-dependent methyltransferase</fullName>
    </submittedName>
</protein>
<dbReference type="EMBL" id="ML736205">
    <property type="protein sequence ID" value="KAE8378621.1"/>
    <property type="molecule type" value="Genomic_DNA"/>
</dbReference>
<dbReference type="Proteomes" id="UP000326198">
    <property type="component" value="Unassembled WGS sequence"/>
</dbReference>
<dbReference type="SUPFAM" id="SSF53335">
    <property type="entry name" value="S-adenosyl-L-methionine-dependent methyltransferases"/>
    <property type="match status" value="1"/>
</dbReference>
<dbReference type="InterPro" id="IPR029063">
    <property type="entry name" value="SAM-dependent_MTases_sf"/>
</dbReference>
<evidence type="ECO:0000313" key="2">
    <source>
        <dbReference type="Proteomes" id="UP000326198"/>
    </source>
</evidence>
<dbReference type="AlphaFoldDB" id="A0A5N7BA44"/>
<evidence type="ECO:0000313" key="1">
    <source>
        <dbReference type="EMBL" id="KAE8378621.1"/>
    </source>
</evidence>